<feature type="domain" description="ABC transporter" evidence="8">
    <location>
        <begin position="395"/>
        <end position="636"/>
    </location>
</feature>
<comment type="subcellular location">
    <subcellularLocation>
        <location evidence="1">Cell membrane</location>
        <topology evidence="1">Multi-pass membrane protein</topology>
    </subcellularLocation>
</comment>
<keyword evidence="2 7" id="KW-0812">Transmembrane</keyword>
<name>A0A8J4E3H8_9ACTN</name>
<dbReference type="PANTHER" id="PTHR24221">
    <property type="entry name" value="ATP-BINDING CASSETTE SUB-FAMILY B"/>
    <property type="match status" value="1"/>
</dbReference>
<dbReference type="EMBL" id="BOPG01000050">
    <property type="protein sequence ID" value="GIJ60069.1"/>
    <property type="molecule type" value="Genomic_DNA"/>
</dbReference>
<dbReference type="PANTHER" id="PTHR24221:SF646">
    <property type="entry name" value="HAEMOLYSIN SECRETION ATP-BINDING PROTEIN"/>
    <property type="match status" value="1"/>
</dbReference>
<dbReference type="InterPro" id="IPR039421">
    <property type="entry name" value="Type_1_exporter"/>
</dbReference>
<dbReference type="InterPro" id="IPR003593">
    <property type="entry name" value="AAA+_ATPase"/>
</dbReference>
<keyword evidence="5 7" id="KW-1133">Transmembrane helix</keyword>
<reference evidence="10" key="1">
    <citation type="submission" date="2021-01" db="EMBL/GenBank/DDBJ databases">
        <title>Whole genome shotgun sequence of Virgisporangium aurantiacum NBRC 16421.</title>
        <authorList>
            <person name="Komaki H."/>
            <person name="Tamura T."/>
        </authorList>
    </citation>
    <scope>NUCLEOTIDE SEQUENCE</scope>
    <source>
        <strain evidence="10">NBRC 16421</strain>
    </source>
</reference>
<evidence type="ECO:0000259" key="9">
    <source>
        <dbReference type="PROSITE" id="PS50929"/>
    </source>
</evidence>
<dbReference type="SUPFAM" id="SSF90123">
    <property type="entry name" value="ABC transporter transmembrane region"/>
    <property type="match status" value="1"/>
</dbReference>
<dbReference type="PROSITE" id="PS50893">
    <property type="entry name" value="ABC_TRANSPORTER_2"/>
    <property type="match status" value="1"/>
</dbReference>
<evidence type="ECO:0000256" key="5">
    <source>
        <dbReference type="ARBA" id="ARBA00022989"/>
    </source>
</evidence>
<keyword evidence="3" id="KW-0547">Nucleotide-binding</keyword>
<feature type="transmembrane region" description="Helical" evidence="7">
    <location>
        <begin position="113"/>
        <end position="131"/>
    </location>
</feature>
<feature type="transmembrane region" description="Helical" evidence="7">
    <location>
        <begin position="188"/>
        <end position="209"/>
    </location>
</feature>
<evidence type="ECO:0000259" key="8">
    <source>
        <dbReference type="PROSITE" id="PS50893"/>
    </source>
</evidence>
<feature type="domain" description="ABC transmembrane type-1" evidence="9">
    <location>
        <begin position="75"/>
        <end position="361"/>
    </location>
</feature>
<dbReference type="GO" id="GO:0016887">
    <property type="term" value="F:ATP hydrolysis activity"/>
    <property type="evidence" value="ECO:0007669"/>
    <property type="project" value="InterPro"/>
</dbReference>
<dbReference type="GO" id="GO:0140359">
    <property type="term" value="F:ABC-type transporter activity"/>
    <property type="evidence" value="ECO:0007669"/>
    <property type="project" value="InterPro"/>
</dbReference>
<evidence type="ECO:0000256" key="1">
    <source>
        <dbReference type="ARBA" id="ARBA00004651"/>
    </source>
</evidence>
<evidence type="ECO:0000313" key="10">
    <source>
        <dbReference type="EMBL" id="GIJ60069.1"/>
    </source>
</evidence>
<dbReference type="GO" id="GO:0005524">
    <property type="term" value="F:ATP binding"/>
    <property type="evidence" value="ECO:0007669"/>
    <property type="project" value="UniProtKB-KW"/>
</dbReference>
<feature type="transmembrane region" description="Helical" evidence="7">
    <location>
        <begin position="71"/>
        <end position="93"/>
    </location>
</feature>
<dbReference type="InterPro" id="IPR036640">
    <property type="entry name" value="ABC1_TM_sf"/>
</dbReference>
<protein>
    <submittedName>
        <fullName evidence="10">Multidrug ABC transporter permease</fullName>
    </submittedName>
</protein>
<organism evidence="10 11">
    <name type="scientific">Virgisporangium aurantiacum</name>
    <dbReference type="NCBI Taxonomy" id="175570"/>
    <lineage>
        <taxon>Bacteria</taxon>
        <taxon>Bacillati</taxon>
        <taxon>Actinomycetota</taxon>
        <taxon>Actinomycetes</taxon>
        <taxon>Micromonosporales</taxon>
        <taxon>Micromonosporaceae</taxon>
        <taxon>Virgisporangium</taxon>
    </lineage>
</organism>
<evidence type="ECO:0000256" key="4">
    <source>
        <dbReference type="ARBA" id="ARBA00022840"/>
    </source>
</evidence>
<dbReference type="Gene3D" id="3.40.50.300">
    <property type="entry name" value="P-loop containing nucleotide triphosphate hydrolases"/>
    <property type="match status" value="1"/>
</dbReference>
<keyword evidence="4" id="KW-0067">ATP-binding</keyword>
<gene>
    <name evidence="10" type="ORF">Vau01_075850</name>
</gene>
<evidence type="ECO:0000313" key="11">
    <source>
        <dbReference type="Proteomes" id="UP000612585"/>
    </source>
</evidence>
<dbReference type="RefSeq" id="WP_204003859.1">
    <property type="nucleotide sequence ID" value="NZ_BOPG01000050.1"/>
</dbReference>
<dbReference type="InterPro" id="IPR027417">
    <property type="entry name" value="P-loop_NTPase"/>
</dbReference>
<dbReference type="InterPro" id="IPR003439">
    <property type="entry name" value="ABC_transporter-like_ATP-bd"/>
</dbReference>
<dbReference type="GO" id="GO:0005886">
    <property type="term" value="C:plasma membrane"/>
    <property type="evidence" value="ECO:0007669"/>
    <property type="project" value="UniProtKB-SubCell"/>
</dbReference>
<feature type="transmembrane region" description="Helical" evidence="7">
    <location>
        <begin position="215"/>
        <end position="235"/>
    </location>
</feature>
<dbReference type="Gene3D" id="1.20.1560.10">
    <property type="entry name" value="ABC transporter type 1, transmembrane domain"/>
    <property type="match status" value="1"/>
</dbReference>
<feature type="transmembrane region" description="Helical" evidence="7">
    <location>
        <begin position="321"/>
        <end position="342"/>
    </location>
</feature>
<dbReference type="Pfam" id="PF00005">
    <property type="entry name" value="ABC_tran"/>
    <property type="match status" value="1"/>
</dbReference>
<evidence type="ECO:0000256" key="2">
    <source>
        <dbReference type="ARBA" id="ARBA00022692"/>
    </source>
</evidence>
<dbReference type="SUPFAM" id="SSF52540">
    <property type="entry name" value="P-loop containing nucleoside triphosphate hydrolases"/>
    <property type="match status" value="1"/>
</dbReference>
<dbReference type="Proteomes" id="UP000612585">
    <property type="component" value="Unassembled WGS sequence"/>
</dbReference>
<dbReference type="AlphaFoldDB" id="A0A8J4E3H8"/>
<keyword evidence="11" id="KW-1185">Reference proteome</keyword>
<evidence type="ECO:0000256" key="3">
    <source>
        <dbReference type="ARBA" id="ARBA00022741"/>
    </source>
</evidence>
<evidence type="ECO:0000256" key="6">
    <source>
        <dbReference type="ARBA" id="ARBA00023136"/>
    </source>
</evidence>
<keyword evidence="6 7" id="KW-0472">Membrane</keyword>
<dbReference type="GO" id="GO:0034040">
    <property type="term" value="F:ATPase-coupled lipid transmembrane transporter activity"/>
    <property type="evidence" value="ECO:0007669"/>
    <property type="project" value="TreeGrafter"/>
</dbReference>
<sequence>MMLQKETRRPGRHRPGRLPTYDPLFGTGIRYSTGWAQHDGTAAELGFWTVLRRLPRLIGIAFRLAWAAGRWTLPFAVACNLLAGASTAVALFATSKVLAVLLAGPPDRARLVAALPALAVVSGAGIARTVLSAVGRAADGRLGPRVDRVAYVRLLERAVDVELAMLQDAEFNNLLASAQRGATAARQVTSGTVALLEAVAGLAAAGGVLALLHPALLPLLLAVIVPSAWGAVRIARARFVSMKRWMELNRQLDMLAALLTEPEAAEELRAHHAGTYLLENYRRLATLAEQEQARLAGAEARTDLVAAAVSGLARFATYGGLGLLLVSGAVPLAVAGTVVLAIRTGTQHLTALVTAVNVLYEQGLFVQDWQQACDRAEAERMRSGNVRVTGPPREIVARDVHFTYPNGSHPALRGVDLTLRSGEIVALVGENGSGKTTLARLLVGLYLPDRGTVSWNGIPLTDLDRAGVFAQVAMVAQNFVEWPFTARVNVTIGRTNRRFDRGALAAAARFGRADEVVEALGNGWNTLLAREYWGGTTLSGGQWQRIGLARAHYRNASVVIFDEPTAALDPRTEIEVFDRVCDLAGDGRSVILVTHRLASVRRADQIYVLDAGRIIEHGTHDDLMRHDGRYAELFRLQVAQHSDE</sequence>
<dbReference type="PROSITE" id="PS50929">
    <property type="entry name" value="ABC_TM1F"/>
    <property type="match status" value="1"/>
</dbReference>
<proteinExistence type="predicted"/>
<comment type="caution">
    <text evidence="10">The sequence shown here is derived from an EMBL/GenBank/DDBJ whole genome shotgun (WGS) entry which is preliminary data.</text>
</comment>
<evidence type="ECO:0000256" key="7">
    <source>
        <dbReference type="SAM" id="Phobius"/>
    </source>
</evidence>
<dbReference type="InterPro" id="IPR011527">
    <property type="entry name" value="ABC1_TM_dom"/>
</dbReference>
<dbReference type="CDD" id="cd03228">
    <property type="entry name" value="ABCC_MRP_Like"/>
    <property type="match status" value="1"/>
</dbReference>
<dbReference type="SMART" id="SM00382">
    <property type="entry name" value="AAA"/>
    <property type="match status" value="1"/>
</dbReference>
<accession>A0A8J4E3H8</accession>